<dbReference type="EMBL" id="FMVT01000011">
    <property type="protein sequence ID" value="SCY84984.1"/>
    <property type="molecule type" value="Genomic_DNA"/>
</dbReference>
<reference evidence="2 3" key="1">
    <citation type="submission" date="2016-10" db="EMBL/GenBank/DDBJ databases">
        <authorList>
            <person name="de Groot N.N."/>
        </authorList>
    </citation>
    <scope>NUCLEOTIDE SEQUENCE [LARGE SCALE GENOMIC DNA]</scope>
    <source>
        <strain evidence="2 3">CGMCC 1.8925</strain>
    </source>
</reference>
<dbReference type="RefSeq" id="WP_090746585.1">
    <property type="nucleotide sequence ID" value="NZ_FMVT01000011.1"/>
</dbReference>
<keyword evidence="1" id="KW-0812">Transmembrane</keyword>
<feature type="transmembrane region" description="Helical" evidence="1">
    <location>
        <begin position="61"/>
        <end position="88"/>
    </location>
</feature>
<dbReference type="AlphaFoldDB" id="A0A1G5J9W0"/>
<evidence type="ECO:0000256" key="1">
    <source>
        <dbReference type="SAM" id="Phobius"/>
    </source>
</evidence>
<evidence type="ECO:0000313" key="3">
    <source>
        <dbReference type="Proteomes" id="UP000199502"/>
    </source>
</evidence>
<gene>
    <name evidence="2" type="ORF">SAMN05660710_03079</name>
</gene>
<dbReference type="OrthoDB" id="7629477at2"/>
<dbReference type="STRING" id="336292.SAMN05660710_03079"/>
<organism evidence="2 3">
    <name type="scientific">Paracoccus tibetensis</name>
    <dbReference type="NCBI Taxonomy" id="336292"/>
    <lineage>
        <taxon>Bacteria</taxon>
        <taxon>Pseudomonadati</taxon>
        <taxon>Pseudomonadota</taxon>
        <taxon>Alphaproteobacteria</taxon>
        <taxon>Rhodobacterales</taxon>
        <taxon>Paracoccaceae</taxon>
        <taxon>Paracoccus</taxon>
    </lineage>
</organism>
<feature type="transmembrane region" description="Helical" evidence="1">
    <location>
        <begin position="109"/>
        <end position="134"/>
    </location>
</feature>
<accession>A0A1G5J9W0</accession>
<protein>
    <submittedName>
        <fullName evidence="2">Rod shape-determining protein MreD</fullName>
    </submittedName>
</protein>
<keyword evidence="3" id="KW-1185">Reference proteome</keyword>
<sequence>MIELPSRTFVMGTLAFLLCVWLLLFLRLLPISSGFVGWPGPDLTLALVMAWVLRRPDQLSAPVIVLAVMIEDVLLLRPLGLWALIVLLGSEAARRREPRWRDAPFMVEWLRVAILMTGMLLGMRFVQLLFMLPVPALGQVLLQVIATAAAYPLVVFAARWLVGLRRISPAEAL</sequence>
<name>A0A1G5J9W0_9RHOB</name>
<dbReference type="Proteomes" id="UP000199502">
    <property type="component" value="Unassembled WGS sequence"/>
</dbReference>
<evidence type="ECO:0000313" key="2">
    <source>
        <dbReference type="EMBL" id="SCY84984.1"/>
    </source>
</evidence>
<keyword evidence="1" id="KW-0472">Membrane</keyword>
<keyword evidence="1" id="KW-1133">Transmembrane helix</keyword>
<feature type="transmembrane region" description="Helical" evidence="1">
    <location>
        <begin position="140"/>
        <end position="162"/>
    </location>
</feature>
<proteinExistence type="predicted"/>